<dbReference type="EMBL" id="FQXJ01000040">
    <property type="protein sequence ID" value="SHJ14687.1"/>
    <property type="molecule type" value="Genomic_DNA"/>
</dbReference>
<evidence type="ECO:0000313" key="3">
    <source>
        <dbReference type="EMBL" id="SHJ14687.1"/>
    </source>
</evidence>
<dbReference type="STRING" id="1121420.SAMN02746098_05241"/>
<dbReference type="Pfam" id="PF01636">
    <property type="entry name" value="APH"/>
    <property type="match status" value="1"/>
</dbReference>
<dbReference type="InterPro" id="IPR002575">
    <property type="entry name" value="Aminoglycoside_PTrfase"/>
</dbReference>
<dbReference type="InterPro" id="IPR011009">
    <property type="entry name" value="Kinase-like_dom_sf"/>
</dbReference>
<organism evidence="3 4">
    <name type="scientific">Desulfosporosinus lacus DSM 15449</name>
    <dbReference type="NCBI Taxonomy" id="1121420"/>
    <lineage>
        <taxon>Bacteria</taxon>
        <taxon>Bacillati</taxon>
        <taxon>Bacillota</taxon>
        <taxon>Clostridia</taxon>
        <taxon>Eubacteriales</taxon>
        <taxon>Desulfitobacteriaceae</taxon>
        <taxon>Desulfosporosinus</taxon>
    </lineage>
</organism>
<dbReference type="InterPro" id="IPR050249">
    <property type="entry name" value="Pseudomonas-type_ThrB"/>
</dbReference>
<protein>
    <submittedName>
        <fullName evidence="3">Homoserine kinase type II</fullName>
    </submittedName>
</protein>
<reference evidence="4" key="1">
    <citation type="submission" date="2016-11" db="EMBL/GenBank/DDBJ databases">
        <authorList>
            <person name="Varghese N."/>
            <person name="Submissions S."/>
        </authorList>
    </citation>
    <scope>NUCLEOTIDE SEQUENCE [LARGE SCALE GENOMIC DNA]</scope>
    <source>
        <strain evidence="4">DSM 15449</strain>
    </source>
</reference>
<feature type="domain" description="Aminoglycoside phosphotransferase" evidence="2">
    <location>
        <begin position="67"/>
        <end position="314"/>
    </location>
</feature>
<proteinExistence type="inferred from homology"/>
<dbReference type="Gene3D" id="3.30.200.20">
    <property type="entry name" value="Phosphorylase Kinase, domain 1"/>
    <property type="match status" value="1"/>
</dbReference>
<dbReference type="PANTHER" id="PTHR21064">
    <property type="entry name" value="AMINOGLYCOSIDE PHOSPHOTRANSFERASE DOMAIN-CONTAINING PROTEIN-RELATED"/>
    <property type="match status" value="1"/>
</dbReference>
<dbReference type="OrthoDB" id="9771902at2"/>
<dbReference type="RefSeq" id="WP_073033464.1">
    <property type="nucleotide sequence ID" value="NZ_FQXJ01000040.1"/>
</dbReference>
<keyword evidence="3" id="KW-0808">Transferase</keyword>
<evidence type="ECO:0000259" key="2">
    <source>
        <dbReference type="Pfam" id="PF01636"/>
    </source>
</evidence>
<evidence type="ECO:0000256" key="1">
    <source>
        <dbReference type="ARBA" id="ARBA00038240"/>
    </source>
</evidence>
<gene>
    <name evidence="3" type="ORF">SAMN02746098_05241</name>
</gene>
<dbReference type="Gene3D" id="3.90.1200.10">
    <property type="match status" value="1"/>
</dbReference>
<dbReference type="AlphaFoldDB" id="A0A1M6GXQ2"/>
<sequence>MNTSKMRHLEELSVNQTFSMFTQSEDLKKIAAHFFESMESVLIRNQIVDALQSYDLGIVTAVFEIFGGYVNRSFGIYTEKDGKQCEYFVRKYKYGITAPEIVFEHLMIDYSKAHGLDIAAGLIRTKDGETFVKKIEGVNGKGTDIYFAVYEFLEGDDLYTWDTPNLNDEEYASAAGVLATFHNAARDFDPQGLERVEPKIMEFLPTLPEKYQELAQKDIDTKFHKYYRSKLDSILKVVESSHIPQDVLEKMPLTPCHNDFHAGNLKYVNSKVVGIFDFDWSKIDHRLFDVTLGMAYCCSSWQDEKDGVLLLDKCAIFLKSYQQKLIELKGLEPLNAVEIEYLPTMIAAANMYLINWDVTAYYAGTDLNEYEYIAYLQHNVRLMNWIEKHKAEILEVAKSILV</sequence>
<dbReference type="SUPFAM" id="SSF56112">
    <property type="entry name" value="Protein kinase-like (PK-like)"/>
    <property type="match status" value="1"/>
</dbReference>
<evidence type="ECO:0000313" key="4">
    <source>
        <dbReference type="Proteomes" id="UP000183954"/>
    </source>
</evidence>
<keyword evidence="3" id="KW-0418">Kinase</keyword>
<comment type="similarity">
    <text evidence="1">Belongs to the pseudomonas-type ThrB family.</text>
</comment>
<accession>A0A1M6GXQ2</accession>
<dbReference type="PANTHER" id="PTHR21064:SF6">
    <property type="entry name" value="AMINOGLYCOSIDE PHOSPHOTRANSFERASE DOMAIN-CONTAINING PROTEIN"/>
    <property type="match status" value="1"/>
</dbReference>
<dbReference type="Proteomes" id="UP000183954">
    <property type="component" value="Unassembled WGS sequence"/>
</dbReference>
<dbReference type="GO" id="GO:0019202">
    <property type="term" value="F:amino acid kinase activity"/>
    <property type="evidence" value="ECO:0007669"/>
    <property type="project" value="TreeGrafter"/>
</dbReference>
<keyword evidence="4" id="KW-1185">Reference proteome</keyword>
<name>A0A1M6GXQ2_9FIRM</name>